<keyword evidence="6" id="KW-0496">Mitochondrion</keyword>
<keyword evidence="11" id="KW-1185">Reference proteome</keyword>
<dbReference type="InterPro" id="IPR019392">
    <property type="entry name" value="Miga"/>
</dbReference>
<dbReference type="UCSC" id="K01D12.6">
    <property type="organism name" value="c. elegans"/>
</dbReference>
<dbReference type="Proteomes" id="UP000001940">
    <property type="component" value="Chromosome V"/>
</dbReference>
<evidence type="ECO:0007829" key="14">
    <source>
        <dbReference type="PeptideAtlas" id="Q21096"/>
    </source>
</evidence>
<evidence type="ECO:0000256" key="5">
    <source>
        <dbReference type="ARBA" id="ARBA00022989"/>
    </source>
</evidence>
<dbReference type="RefSeq" id="NP_506105.2">
    <property type="nucleotide sequence ID" value="NM_073704.6"/>
</dbReference>
<dbReference type="PIR" id="F89240">
    <property type="entry name" value="F89240"/>
</dbReference>
<gene>
    <name evidence="10 12" type="primary">miga-1</name>
    <name evidence="10" type="ORF">CELE_K01D12.6</name>
    <name evidence="12" type="ORF">K01D12.6</name>
</gene>
<dbReference type="CTD" id="179700"/>
<dbReference type="Bgee" id="WBGene00010465">
    <property type="expression patterns" value="Expressed in germ line (C elegans) and 4 other cell types or tissues"/>
</dbReference>
<dbReference type="FunCoup" id="Q21096">
    <property type="interactions" value="1669"/>
</dbReference>
<dbReference type="EMBL" id="BX284605">
    <property type="protein sequence ID" value="CAA99873.3"/>
    <property type="molecule type" value="Genomic_DNA"/>
</dbReference>
<evidence type="ECO:0000256" key="6">
    <source>
        <dbReference type="ARBA" id="ARBA00023128"/>
    </source>
</evidence>
<keyword evidence="13" id="KW-0002">3D-structure</keyword>
<evidence type="ECO:0000313" key="11">
    <source>
        <dbReference type="Proteomes" id="UP000001940"/>
    </source>
</evidence>
<dbReference type="PIR" id="T23189">
    <property type="entry name" value="T23189"/>
</dbReference>
<reference evidence="13" key="2">
    <citation type="journal article" date="2022" name="J. Cell Biol.">
        <title>Mitoguardin-2-mediated lipid transfer preserves mitochondrial morphology and lipid droplet formation.</title>
        <authorList>
            <person name="Hong Z."/>
            <person name="Adlakha J."/>
            <person name="Wan N."/>
            <person name="Guinn E."/>
            <person name="Giska F."/>
            <person name="Gupta K."/>
            <person name="Melia T.J."/>
            <person name="Reinisch K.M."/>
        </authorList>
    </citation>
    <scope>X-RAY CRYSTALLOGRAPHY (3.30 ANGSTROMS) OF 106-496</scope>
</reference>
<feature type="compositionally biased region" description="Polar residues" evidence="8">
    <location>
        <begin position="75"/>
        <end position="107"/>
    </location>
</feature>
<comment type="similarity">
    <text evidence="2">Belongs to the mitoguardin family.</text>
</comment>
<evidence type="ECO:0000256" key="8">
    <source>
        <dbReference type="SAM" id="MobiDB-lite"/>
    </source>
</evidence>
<keyword evidence="7 9" id="KW-0472">Membrane</keyword>
<dbReference type="PaxDb" id="6239-K01D12.6"/>
<dbReference type="PeptideAtlas" id="Q21096"/>
<dbReference type="PhylomeDB" id="Q21096"/>
<accession>Q21096</accession>
<dbReference type="InParanoid" id="Q21096"/>
<reference evidence="10 11" key="1">
    <citation type="journal article" date="1998" name="Science">
        <title>Genome sequence of the nematode C. elegans: a platform for investigating biology.</title>
        <authorList>
            <consortium name="The C. elegans sequencing consortium"/>
            <person name="Sulson J.E."/>
            <person name="Waterston R."/>
        </authorList>
    </citation>
    <scope>NUCLEOTIDE SEQUENCE [LARGE SCALE GENOMIC DNA]</scope>
    <source>
        <strain evidence="10 11">Bristol N2</strain>
    </source>
</reference>
<organism evidence="10 11">
    <name type="scientific">Caenorhabditis elegans</name>
    <dbReference type="NCBI Taxonomy" id="6239"/>
    <lineage>
        <taxon>Eukaryota</taxon>
        <taxon>Metazoa</taxon>
        <taxon>Ecdysozoa</taxon>
        <taxon>Nematoda</taxon>
        <taxon>Chromadorea</taxon>
        <taxon>Rhabditida</taxon>
        <taxon>Rhabditina</taxon>
        <taxon>Rhabditomorpha</taxon>
        <taxon>Rhabditoidea</taxon>
        <taxon>Rhabditidae</taxon>
        <taxon>Peloderinae</taxon>
        <taxon>Caenorhabditis</taxon>
    </lineage>
</organism>
<evidence type="ECO:0000313" key="10">
    <source>
        <dbReference type="EMBL" id="CAA99873.3"/>
    </source>
</evidence>
<evidence type="ECO:0000256" key="2">
    <source>
        <dbReference type="ARBA" id="ARBA00008969"/>
    </source>
</evidence>
<evidence type="ECO:0000256" key="1">
    <source>
        <dbReference type="ARBA" id="ARBA00004294"/>
    </source>
</evidence>
<name>Q21096_CAEEL</name>
<evidence type="ECO:0007829" key="13">
    <source>
        <dbReference type="PDB" id="8EDV"/>
    </source>
</evidence>
<feature type="transmembrane region" description="Helical" evidence="9">
    <location>
        <begin position="24"/>
        <end position="44"/>
    </location>
</feature>
<evidence type="ECO:0000256" key="9">
    <source>
        <dbReference type="SAM" id="Phobius"/>
    </source>
</evidence>
<dbReference type="AlphaFoldDB" id="Q21096"/>
<dbReference type="WormBase" id="K01D12.6">
    <property type="protein sequence ID" value="CE31966"/>
    <property type="gene ID" value="WBGene00010465"/>
    <property type="gene designation" value="miga-1"/>
</dbReference>
<keyword evidence="5 9" id="KW-1133">Transmembrane helix</keyword>
<comment type="subcellular location">
    <subcellularLocation>
        <location evidence="1">Mitochondrion outer membrane</location>
    </subcellularLocation>
</comment>
<dbReference type="GeneID" id="179700"/>
<dbReference type="KEGG" id="cel:CELE_K01D12.6"/>
<sequence>MTSYLMQSLPGGIKMNEIITKRTVLSVAAGIGIGIVFANFVRYWRQKREAKVPQSIIEEIGKDADIIVPSAPSLRRSQSGRGMRPPSSQGERSSLRNSIRQNSQRSMNPIEADITSGQELCTELRKTIEKVHHNLEMVKNRSSKDMERSIKIEGILKGLKQVEDEIVLLVPQMEDFRDDNMEFYSVSGGSGYAGSVRTGRSRTLSVLSDDSFRSAVEEFACDIDDIDFVSDAANLDKNELRFLDEGMQAALNGEVKYRKSRMEFCKCDSETDFAAKLYCVRQALTNALKDEHKRVWLAKCGRTLLADFIRHTKQDPVKFFNAYDEMLEYVSNDRNEEQLRQDVEGRGVCETGFYDVAIDFIILDAFEDLKSPPSAVYSVTKNYFMSMSMKYSTLNTIIWSIIKSKRQRLKNPDGFIAKFYNISETVMPAITLGFLGTDERLGELCQYFKEQVVQFVLDVFNTQKVCYRSLEEMSEDVWIVMRNRLEAVQTRMSNELLPA</sequence>
<dbReference type="SMR" id="Q21096"/>
<keyword evidence="3 9" id="KW-0812">Transmembrane</keyword>
<dbReference type="PANTHER" id="PTHR21508:SF5">
    <property type="entry name" value="MITOGUARDIN"/>
    <property type="match status" value="1"/>
</dbReference>
<dbReference type="STRING" id="6239.K01D12.6.1"/>
<dbReference type="Pfam" id="PF10265">
    <property type="entry name" value="Miga"/>
    <property type="match status" value="1"/>
</dbReference>
<dbReference type="PANTHER" id="PTHR21508">
    <property type="entry name" value="MITOGUARDIN"/>
    <property type="match status" value="1"/>
</dbReference>
<keyword evidence="4" id="KW-1000">Mitochondrion outer membrane</keyword>
<dbReference type="OrthoDB" id="8880065at2759"/>
<dbReference type="GO" id="GO:0008053">
    <property type="term" value="P:mitochondrial fusion"/>
    <property type="evidence" value="ECO:0000318"/>
    <property type="project" value="GO_Central"/>
</dbReference>
<evidence type="ECO:0000256" key="7">
    <source>
        <dbReference type="ARBA" id="ARBA00023136"/>
    </source>
</evidence>
<evidence type="ECO:0000256" key="4">
    <source>
        <dbReference type="ARBA" id="ARBA00022787"/>
    </source>
</evidence>
<dbReference type="OMA" id="EFCCCED"/>
<proteinExistence type="evidence at protein level"/>
<dbReference type="eggNOG" id="KOG3831">
    <property type="taxonomic scope" value="Eukaryota"/>
</dbReference>
<dbReference type="PDB" id="8EDV">
    <property type="method" value="X-ray"/>
    <property type="resolution" value="3.30 A"/>
    <property type="chains" value="A/B/C/D=106-496"/>
</dbReference>
<keyword evidence="14" id="KW-1267">Proteomics identification</keyword>
<dbReference type="GO" id="GO:0005741">
    <property type="term" value="C:mitochondrial outer membrane"/>
    <property type="evidence" value="ECO:0007669"/>
    <property type="project" value="UniProtKB-SubCell"/>
</dbReference>
<feature type="region of interest" description="Disordered" evidence="8">
    <location>
        <begin position="69"/>
        <end position="110"/>
    </location>
</feature>
<evidence type="ECO:0000313" key="12">
    <source>
        <dbReference type="WormBase" id="K01D12.6"/>
    </source>
</evidence>
<dbReference type="TCDB" id="8.A.167.1.2">
    <property type="family name" value="the mitoguardin (miga) family"/>
</dbReference>
<dbReference type="HOGENOM" id="CLU_031519_3_0_1"/>
<dbReference type="AGR" id="WB:WBGene00010465"/>
<evidence type="ECO:0000256" key="3">
    <source>
        <dbReference type="ARBA" id="ARBA00022692"/>
    </source>
</evidence>
<protein>
    <submittedName>
        <fullName evidence="10">MItoGuArdin homolog</fullName>
    </submittedName>
</protein>